<sequence length="50" mass="5614">MISVLCFGMLDGNQLSLKQNYGRQIRLSSAEAKYITFSLRTSGIWSTGDR</sequence>
<dbReference type="EMBL" id="CCYD01001204">
    <property type="protein sequence ID" value="CEG44352.1"/>
    <property type="molecule type" value="Genomic_DNA"/>
</dbReference>
<dbReference type="AlphaFoldDB" id="A0A0P1ASL8"/>
<organism evidence="1 2">
    <name type="scientific">Plasmopara halstedii</name>
    <name type="common">Downy mildew of sunflower</name>
    <dbReference type="NCBI Taxonomy" id="4781"/>
    <lineage>
        <taxon>Eukaryota</taxon>
        <taxon>Sar</taxon>
        <taxon>Stramenopiles</taxon>
        <taxon>Oomycota</taxon>
        <taxon>Peronosporomycetes</taxon>
        <taxon>Peronosporales</taxon>
        <taxon>Peronosporaceae</taxon>
        <taxon>Plasmopara</taxon>
    </lineage>
</organism>
<proteinExistence type="predicted"/>
<keyword evidence="2" id="KW-1185">Reference proteome</keyword>
<dbReference type="GeneID" id="36395775"/>
<accession>A0A0P1ASL8</accession>
<name>A0A0P1ASL8_PLAHL</name>
<protein>
    <submittedName>
        <fullName evidence="1">Uncharacterized protein</fullName>
    </submittedName>
</protein>
<evidence type="ECO:0000313" key="1">
    <source>
        <dbReference type="EMBL" id="CEG44352.1"/>
    </source>
</evidence>
<dbReference type="RefSeq" id="XP_024580721.1">
    <property type="nucleotide sequence ID" value="XM_024730444.1"/>
</dbReference>
<dbReference type="Proteomes" id="UP000054928">
    <property type="component" value="Unassembled WGS sequence"/>
</dbReference>
<reference evidence="2" key="1">
    <citation type="submission" date="2014-09" db="EMBL/GenBank/DDBJ databases">
        <authorList>
            <person name="Sharma Rahul"/>
            <person name="Thines Marco"/>
        </authorList>
    </citation>
    <scope>NUCLEOTIDE SEQUENCE [LARGE SCALE GENOMIC DNA]</scope>
</reference>
<evidence type="ECO:0000313" key="2">
    <source>
        <dbReference type="Proteomes" id="UP000054928"/>
    </source>
</evidence>